<name>A0A0B6ZCW3_9EUPU</name>
<evidence type="ECO:0000313" key="1">
    <source>
        <dbReference type="EMBL" id="CEK66414.1"/>
    </source>
</evidence>
<dbReference type="EMBL" id="HACG01019549">
    <property type="protein sequence ID" value="CEK66414.1"/>
    <property type="molecule type" value="Transcribed_RNA"/>
</dbReference>
<accession>A0A0B6ZCW3</accession>
<dbReference type="AlphaFoldDB" id="A0A0B6ZCW3"/>
<protein>
    <submittedName>
        <fullName evidence="1">Uncharacterized protein</fullName>
    </submittedName>
</protein>
<proteinExistence type="predicted"/>
<reference evidence="1" key="1">
    <citation type="submission" date="2014-12" db="EMBL/GenBank/DDBJ databases">
        <title>Insight into the proteome of Arion vulgaris.</title>
        <authorList>
            <person name="Aradska J."/>
            <person name="Bulat T."/>
            <person name="Smidak R."/>
            <person name="Sarate P."/>
            <person name="Gangsoo J."/>
            <person name="Sialana F."/>
            <person name="Bilban M."/>
            <person name="Lubec G."/>
        </authorList>
    </citation>
    <scope>NUCLEOTIDE SEQUENCE</scope>
    <source>
        <tissue evidence="1">Skin</tissue>
    </source>
</reference>
<feature type="non-terminal residue" evidence="1">
    <location>
        <position position="1"/>
    </location>
</feature>
<sequence>GLNLHPHSGSNCSVCSALFCNDPTMYIPKNPSLTSPQGTDLSVSTTSSLLALSVISCLISNSIFMLPQSLHSLTRVHQRYTLSVVCVHQYW</sequence>
<gene>
    <name evidence="1" type="primary">ORF58645</name>
</gene>
<organism evidence="1">
    <name type="scientific">Arion vulgaris</name>
    <dbReference type="NCBI Taxonomy" id="1028688"/>
    <lineage>
        <taxon>Eukaryota</taxon>
        <taxon>Metazoa</taxon>
        <taxon>Spiralia</taxon>
        <taxon>Lophotrochozoa</taxon>
        <taxon>Mollusca</taxon>
        <taxon>Gastropoda</taxon>
        <taxon>Heterobranchia</taxon>
        <taxon>Euthyneura</taxon>
        <taxon>Panpulmonata</taxon>
        <taxon>Eupulmonata</taxon>
        <taxon>Stylommatophora</taxon>
        <taxon>Helicina</taxon>
        <taxon>Arionoidea</taxon>
        <taxon>Arionidae</taxon>
        <taxon>Arion</taxon>
    </lineage>
</organism>